<accession>A0ABX2CMG7</accession>
<name>A0ABX2CMG7_9BRAD</name>
<keyword evidence="2" id="KW-1185">Reference proteome</keyword>
<comment type="caution">
    <text evidence="1">The sequence shown here is derived from an EMBL/GenBank/DDBJ whole genome shotgun (WGS) entry which is preliminary data.</text>
</comment>
<evidence type="ECO:0000313" key="1">
    <source>
        <dbReference type="EMBL" id="NPU68467.1"/>
    </source>
</evidence>
<dbReference type="EMBL" id="JABFDN010000011">
    <property type="protein sequence ID" value="NPU68467.1"/>
    <property type="molecule type" value="Genomic_DNA"/>
</dbReference>
<dbReference type="Proteomes" id="UP000886476">
    <property type="component" value="Unassembled WGS sequence"/>
</dbReference>
<proteinExistence type="predicted"/>
<evidence type="ECO:0000313" key="2">
    <source>
        <dbReference type="Proteomes" id="UP000886476"/>
    </source>
</evidence>
<protein>
    <submittedName>
        <fullName evidence="1">Uncharacterized protein</fullName>
    </submittedName>
</protein>
<sequence length="50" mass="5568">MGIFFHEMIEGGPPGNKKTMRKIAGRWKTVSALRSCHGFLISDGVHPSRK</sequence>
<gene>
    <name evidence="1" type="ORF">HL667_25935</name>
</gene>
<reference evidence="1" key="1">
    <citation type="submission" date="2020-05" db="EMBL/GenBank/DDBJ databases">
        <title>Nod-independent and nitrogen-fixing Bradyrhizobium aeschynomene sp. nov. isolated from nodules of Aeschynomene indica.</title>
        <authorList>
            <person name="Zhang Z."/>
        </authorList>
    </citation>
    <scope>NUCLEOTIDE SEQUENCE</scope>
    <source>
        <strain evidence="1">83012</strain>
    </source>
</reference>
<dbReference type="RefSeq" id="WP_172113540.1">
    <property type="nucleotide sequence ID" value="NZ_JABFDN010000011.1"/>
</dbReference>
<organism evidence="1 2">
    <name type="scientific">Bradyrhizobium aeschynomenes</name>
    <dbReference type="NCBI Taxonomy" id="2734909"/>
    <lineage>
        <taxon>Bacteria</taxon>
        <taxon>Pseudomonadati</taxon>
        <taxon>Pseudomonadota</taxon>
        <taxon>Alphaproteobacteria</taxon>
        <taxon>Hyphomicrobiales</taxon>
        <taxon>Nitrobacteraceae</taxon>
        <taxon>Bradyrhizobium</taxon>
    </lineage>
</organism>